<dbReference type="Proteomes" id="UP000191522">
    <property type="component" value="Unassembled WGS sequence"/>
</dbReference>
<dbReference type="PANTHER" id="PTHR39142">
    <property type="entry name" value="MID1P"/>
    <property type="match status" value="1"/>
</dbReference>
<evidence type="ECO:0000256" key="2">
    <source>
        <dbReference type="SAM" id="SignalP"/>
    </source>
</evidence>
<dbReference type="Pfam" id="PF12929">
    <property type="entry name" value="Mid1"/>
    <property type="match status" value="1"/>
</dbReference>
<keyword evidence="4" id="KW-1185">Reference proteome</keyword>
<keyword evidence="2" id="KW-0732">Signal</keyword>
<dbReference type="GO" id="GO:0005262">
    <property type="term" value="F:calcium channel activity"/>
    <property type="evidence" value="ECO:0007669"/>
    <property type="project" value="InterPro"/>
</dbReference>
<protein>
    <recommendedName>
        <fullName evidence="5">Stretch-activated cation channel Mid1</fullName>
    </recommendedName>
</protein>
<feature type="signal peptide" evidence="2">
    <location>
        <begin position="1"/>
        <end position="33"/>
    </location>
</feature>
<organism evidence="3 4">
    <name type="scientific">Penicillium decumbens</name>
    <dbReference type="NCBI Taxonomy" id="69771"/>
    <lineage>
        <taxon>Eukaryota</taxon>
        <taxon>Fungi</taxon>
        <taxon>Dikarya</taxon>
        <taxon>Ascomycota</taxon>
        <taxon>Pezizomycotina</taxon>
        <taxon>Eurotiomycetes</taxon>
        <taxon>Eurotiomycetidae</taxon>
        <taxon>Eurotiales</taxon>
        <taxon>Aspergillaceae</taxon>
        <taxon>Penicillium</taxon>
    </lineage>
</organism>
<name>A0A1V6P0L1_PENDC</name>
<feature type="chain" id="PRO_5012845115" description="Stretch-activated cation channel Mid1" evidence="2">
    <location>
        <begin position="34"/>
        <end position="626"/>
    </location>
</feature>
<dbReference type="AlphaFoldDB" id="A0A1V6P0L1"/>
<accession>A0A1V6P0L1</accession>
<dbReference type="GO" id="GO:0098703">
    <property type="term" value="P:calcium ion import across plasma membrane"/>
    <property type="evidence" value="ECO:0007669"/>
    <property type="project" value="InterPro"/>
</dbReference>
<dbReference type="OMA" id="YYGFLAM"/>
<dbReference type="OrthoDB" id="5405745at2759"/>
<keyword evidence="1" id="KW-1133">Transmembrane helix</keyword>
<evidence type="ECO:0000313" key="4">
    <source>
        <dbReference type="Proteomes" id="UP000191522"/>
    </source>
</evidence>
<evidence type="ECO:0008006" key="5">
    <source>
        <dbReference type="Google" id="ProtNLM"/>
    </source>
</evidence>
<gene>
    <name evidence="3" type="ORF">PENDEC_c023G02295</name>
</gene>
<evidence type="ECO:0000313" key="3">
    <source>
        <dbReference type="EMBL" id="OQD70491.1"/>
    </source>
</evidence>
<sequence>MRLLSTTLQYYLTATVITTFLLLAFASTPTAHAEGVSFHGLGAENVNVGGPVVGDGVGLPFSLDSFNGLELRDNVDDWEGTNGLDLVRRYPKAGTSLANNNFQNKVIEAGDTQWWYITAEVVNGKKATAGKGLPSFLDSRELDDTMETEHELRRRDLEKRSTTVYLSLTTCSKPTSNNTADPGSFPQLEVYVSVSEKLQEPGPGKDDTLQNKTIASGGYAGIQFDADSDVYIGVSAPNSTAYSGSYKYQIAASIDAFFHEVVVDDPNLYFIDADNTAALLVTNNLTLSDPNSTNYQQWMNIAPPYTMFAHNTNNTALAGLEQSFCALDELAQVGRISNSIEVGMTSRGLGNKPKEQFYITGLNRSSSYDGILAMVGNSTLSGNGVVGGGGKVWTPMSFATKADDNCAVLFNLSFCSEVAYAVPSNPKLDVPALRDIYDNNARAYYQNFSYSLQQIQCDASEESRYSLSVGCSDCAHAYKQWLCSVSIPRCADFSSNASYLMVRNAGQNFINGSSLPKDSPYRQAVMTNASRNSLIDAKIQPGPYKEILPCQDICHSLVKNCPISLGFGCPTGQWLNASYGYRDPNGDITCSYLGAAYYLNVGAKLGIWGSVYILFGMWSVWWMLMC</sequence>
<keyword evidence="1" id="KW-0472">Membrane</keyword>
<dbReference type="InterPro" id="IPR024338">
    <property type="entry name" value="MID1/Yam8"/>
</dbReference>
<comment type="caution">
    <text evidence="3">The sequence shown here is derived from an EMBL/GenBank/DDBJ whole genome shotgun (WGS) entry which is preliminary data.</text>
</comment>
<keyword evidence="1" id="KW-0812">Transmembrane</keyword>
<dbReference type="PANTHER" id="PTHR39142:SF1">
    <property type="entry name" value="AEL197CP"/>
    <property type="match status" value="1"/>
</dbReference>
<feature type="transmembrane region" description="Helical" evidence="1">
    <location>
        <begin position="605"/>
        <end position="624"/>
    </location>
</feature>
<evidence type="ECO:0000256" key="1">
    <source>
        <dbReference type="SAM" id="Phobius"/>
    </source>
</evidence>
<reference evidence="4" key="1">
    <citation type="journal article" date="2017" name="Nat. Microbiol.">
        <title>Global analysis of biosynthetic gene clusters reveals vast potential of secondary metabolite production in Penicillium species.</title>
        <authorList>
            <person name="Nielsen J.C."/>
            <person name="Grijseels S."/>
            <person name="Prigent S."/>
            <person name="Ji B."/>
            <person name="Dainat J."/>
            <person name="Nielsen K.F."/>
            <person name="Frisvad J.C."/>
            <person name="Workman M."/>
            <person name="Nielsen J."/>
        </authorList>
    </citation>
    <scope>NUCLEOTIDE SEQUENCE [LARGE SCALE GENOMIC DNA]</scope>
    <source>
        <strain evidence="4">IBT 11843</strain>
    </source>
</reference>
<proteinExistence type="predicted"/>
<dbReference type="STRING" id="69771.A0A1V6P0L1"/>
<dbReference type="EMBL" id="MDYL01000023">
    <property type="protein sequence ID" value="OQD70491.1"/>
    <property type="molecule type" value="Genomic_DNA"/>
</dbReference>